<dbReference type="InterPro" id="IPR001628">
    <property type="entry name" value="Znf_hrmn_rcpt"/>
</dbReference>
<dbReference type="AlphaFoldDB" id="A0A1D1UUM3"/>
<dbReference type="GO" id="GO:0008270">
    <property type="term" value="F:zinc ion binding"/>
    <property type="evidence" value="ECO:0007669"/>
    <property type="project" value="UniProtKB-KW"/>
</dbReference>
<evidence type="ECO:0000313" key="11">
    <source>
        <dbReference type="EMBL" id="GAU91442.1"/>
    </source>
</evidence>
<accession>A0A1D1UUM3</accession>
<protein>
    <recommendedName>
        <fullName evidence="10">Nuclear receptor domain-containing protein</fullName>
    </recommendedName>
</protein>
<dbReference type="Pfam" id="PF00105">
    <property type="entry name" value="zf-C4"/>
    <property type="match status" value="1"/>
</dbReference>
<feature type="domain" description="Nuclear receptor" evidence="10">
    <location>
        <begin position="19"/>
        <end position="94"/>
    </location>
</feature>
<evidence type="ECO:0000256" key="1">
    <source>
        <dbReference type="ARBA" id="ARBA00022723"/>
    </source>
</evidence>
<dbReference type="PANTHER" id="PTHR24082">
    <property type="entry name" value="NUCLEAR HORMONE RECEPTOR"/>
    <property type="match status" value="1"/>
</dbReference>
<dbReference type="InterPro" id="IPR035500">
    <property type="entry name" value="NHR-like_dom_sf"/>
</dbReference>
<reference evidence="11 12" key="1">
    <citation type="journal article" date="2016" name="Nat. Commun.">
        <title>Extremotolerant tardigrade genome and improved radiotolerance of human cultured cells by tardigrade-unique protein.</title>
        <authorList>
            <person name="Hashimoto T."/>
            <person name="Horikawa D.D."/>
            <person name="Saito Y."/>
            <person name="Kuwahara H."/>
            <person name="Kozuka-Hata H."/>
            <person name="Shin-I T."/>
            <person name="Minakuchi Y."/>
            <person name="Ohishi K."/>
            <person name="Motoyama A."/>
            <person name="Aizu T."/>
            <person name="Enomoto A."/>
            <person name="Kondo K."/>
            <person name="Tanaka S."/>
            <person name="Hara Y."/>
            <person name="Koshikawa S."/>
            <person name="Sagara H."/>
            <person name="Miura T."/>
            <person name="Yokobori S."/>
            <person name="Miyagawa K."/>
            <person name="Suzuki Y."/>
            <person name="Kubo T."/>
            <person name="Oyama M."/>
            <person name="Kohara Y."/>
            <person name="Fujiyama A."/>
            <person name="Arakawa K."/>
            <person name="Katayama T."/>
            <person name="Toyoda A."/>
            <person name="Kunieda T."/>
        </authorList>
    </citation>
    <scope>NUCLEOTIDE SEQUENCE [LARGE SCALE GENOMIC DNA]</scope>
    <source>
        <strain evidence="11 12">YOKOZUNA-1</strain>
    </source>
</reference>
<dbReference type="InterPro" id="IPR050234">
    <property type="entry name" value="Nuclear_hormone_rcpt_NR1"/>
</dbReference>
<keyword evidence="4" id="KW-0805">Transcription regulation</keyword>
<evidence type="ECO:0000256" key="6">
    <source>
        <dbReference type="ARBA" id="ARBA00023163"/>
    </source>
</evidence>
<evidence type="ECO:0000259" key="10">
    <source>
        <dbReference type="PROSITE" id="PS51030"/>
    </source>
</evidence>
<dbReference type="InterPro" id="IPR013088">
    <property type="entry name" value="Znf_NHR/GATA"/>
</dbReference>
<keyword evidence="12" id="KW-1185">Reference proteome</keyword>
<comment type="caution">
    <text evidence="11">The sequence shown here is derived from an EMBL/GenBank/DDBJ whole genome shotgun (WGS) entry which is preliminary data.</text>
</comment>
<dbReference type="GO" id="GO:0030154">
    <property type="term" value="P:cell differentiation"/>
    <property type="evidence" value="ECO:0007669"/>
    <property type="project" value="TreeGrafter"/>
</dbReference>
<dbReference type="Proteomes" id="UP000186922">
    <property type="component" value="Unassembled WGS sequence"/>
</dbReference>
<feature type="region of interest" description="Disordered" evidence="9">
    <location>
        <begin position="113"/>
        <end position="137"/>
    </location>
</feature>
<dbReference type="PROSITE" id="PS51030">
    <property type="entry name" value="NUCLEAR_REC_DBD_2"/>
    <property type="match status" value="1"/>
</dbReference>
<evidence type="ECO:0000313" key="12">
    <source>
        <dbReference type="Proteomes" id="UP000186922"/>
    </source>
</evidence>
<evidence type="ECO:0000256" key="4">
    <source>
        <dbReference type="ARBA" id="ARBA00023015"/>
    </source>
</evidence>
<keyword evidence="8" id="KW-0539">Nucleus</keyword>
<keyword evidence="3" id="KW-0862">Zinc</keyword>
<dbReference type="STRING" id="947166.A0A1D1UUM3"/>
<dbReference type="GO" id="GO:0000978">
    <property type="term" value="F:RNA polymerase II cis-regulatory region sequence-specific DNA binding"/>
    <property type="evidence" value="ECO:0007669"/>
    <property type="project" value="TreeGrafter"/>
</dbReference>
<evidence type="ECO:0000256" key="9">
    <source>
        <dbReference type="SAM" id="MobiDB-lite"/>
    </source>
</evidence>
<keyword evidence="1" id="KW-0479">Metal-binding</keyword>
<evidence type="ECO:0000256" key="8">
    <source>
        <dbReference type="ARBA" id="ARBA00023242"/>
    </source>
</evidence>
<organism evidence="11 12">
    <name type="scientific">Ramazzottius varieornatus</name>
    <name type="common">Water bear</name>
    <name type="synonym">Tardigrade</name>
    <dbReference type="NCBI Taxonomy" id="947166"/>
    <lineage>
        <taxon>Eukaryota</taxon>
        <taxon>Metazoa</taxon>
        <taxon>Ecdysozoa</taxon>
        <taxon>Tardigrada</taxon>
        <taxon>Eutardigrada</taxon>
        <taxon>Parachela</taxon>
        <taxon>Hypsibioidea</taxon>
        <taxon>Ramazzottiidae</taxon>
        <taxon>Ramazzottius</taxon>
    </lineage>
</organism>
<dbReference type="OrthoDB" id="10018779at2759"/>
<dbReference type="Gene3D" id="1.10.565.10">
    <property type="entry name" value="Retinoid X Receptor"/>
    <property type="match status" value="1"/>
</dbReference>
<keyword evidence="6" id="KW-0804">Transcription</keyword>
<dbReference type="Gene3D" id="3.30.50.10">
    <property type="entry name" value="Erythroid Transcription Factor GATA-1, subunit A"/>
    <property type="match status" value="1"/>
</dbReference>
<evidence type="ECO:0000256" key="5">
    <source>
        <dbReference type="ARBA" id="ARBA00023125"/>
    </source>
</evidence>
<dbReference type="PRINTS" id="PR00047">
    <property type="entry name" value="STROIDFINGER"/>
</dbReference>
<evidence type="ECO:0000256" key="3">
    <source>
        <dbReference type="ARBA" id="ARBA00022833"/>
    </source>
</evidence>
<keyword evidence="7" id="KW-0675">Receptor</keyword>
<name>A0A1D1UUM3_RAMVA</name>
<dbReference type="SUPFAM" id="SSF57716">
    <property type="entry name" value="Glucocorticoid receptor-like (DNA-binding domain)"/>
    <property type="match status" value="1"/>
</dbReference>
<proteinExistence type="predicted"/>
<keyword evidence="2" id="KW-0863">Zinc-finger</keyword>
<evidence type="ECO:0000256" key="7">
    <source>
        <dbReference type="ARBA" id="ARBA00023170"/>
    </source>
</evidence>
<dbReference type="GO" id="GO:0004879">
    <property type="term" value="F:nuclear receptor activity"/>
    <property type="evidence" value="ECO:0007669"/>
    <property type="project" value="TreeGrafter"/>
</dbReference>
<dbReference type="GO" id="GO:0009755">
    <property type="term" value="P:hormone-mediated signaling pathway"/>
    <property type="evidence" value="ECO:0007669"/>
    <property type="project" value="TreeGrafter"/>
</dbReference>
<dbReference type="SUPFAM" id="SSF48508">
    <property type="entry name" value="Nuclear receptor ligand-binding domain"/>
    <property type="match status" value="1"/>
</dbReference>
<dbReference type="GO" id="GO:0045944">
    <property type="term" value="P:positive regulation of transcription by RNA polymerase II"/>
    <property type="evidence" value="ECO:0007669"/>
    <property type="project" value="TreeGrafter"/>
</dbReference>
<dbReference type="EMBL" id="BDGG01000002">
    <property type="protein sequence ID" value="GAU91442.1"/>
    <property type="molecule type" value="Genomic_DNA"/>
</dbReference>
<evidence type="ECO:0000256" key="2">
    <source>
        <dbReference type="ARBA" id="ARBA00022771"/>
    </source>
</evidence>
<keyword evidence="5" id="KW-0238">DNA-binding</keyword>
<feature type="compositionally biased region" description="Low complexity" evidence="9">
    <location>
        <begin position="118"/>
        <end position="127"/>
    </location>
</feature>
<sequence>MDRGSFGSACPDTGVRYTDSVCVICTAPSSGVHYGVVACEGCKAFYRRSLRNSTTYRCYLGGKCTVGPRSKGRCRPCRFAKCVKVGMKLDGKVMGRTPLWKRNVQRAIADILPEPVSTGPQTGQTPQMTEEKTSSDSVRRKAVAGGAVVGEALQDARLLRITSTASYSTPHSPLLKIVVPDKSSKMSLDESFGEVDKREMLWQAYAKGQLDLSAVMKQTTVIDVTISAVAAAIQSVYAADLATWKAEMHDMLVNGNVPFQPQVSLAAYKENSAIALVEAVRQHCQFSMMLPGLSTFDEQSQQALLREKWPEDWLVTRRNLVRGGNLYYLNGPLRVHASVYWLQQTHQREVIASLLDLANAMNSLKLSHLEAFLVYAVSMFAPEATSVEDKPRLAILQCHYRDCLLHVVRSNASLDGEVKGEQRPGDREWSILHFADEVLRSFGPPVHRYVKRQDQTTEVGGK</sequence>
<dbReference type="CDD" id="cd06916">
    <property type="entry name" value="NR_DBD_like"/>
    <property type="match status" value="1"/>
</dbReference>
<gene>
    <name evidence="11" type="primary">RvY_03693</name>
    <name evidence="11" type="synonym">RvY_03693.1</name>
    <name evidence="11" type="ORF">RvY_03693-1</name>
</gene>
<dbReference type="PANTHER" id="PTHR24082:SF473">
    <property type="entry name" value="ECDYSONE-INDUCED PROTEIN 75B, ISOFORM B"/>
    <property type="match status" value="1"/>
</dbReference>
<dbReference type="GO" id="GO:0000122">
    <property type="term" value="P:negative regulation of transcription by RNA polymerase II"/>
    <property type="evidence" value="ECO:0007669"/>
    <property type="project" value="TreeGrafter"/>
</dbReference>
<dbReference type="SMART" id="SM00399">
    <property type="entry name" value="ZnF_C4"/>
    <property type="match status" value="1"/>
</dbReference>